<reference evidence="2" key="1">
    <citation type="submission" date="2020-08" db="EMBL/GenBank/DDBJ databases">
        <title>Multicomponent nature underlies the extraordinary mechanical properties of spider dragline silk.</title>
        <authorList>
            <person name="Kono N."/>
            <person name="Nakamura H."/>
            <person name="Mori M."/>
            <person name="Yoshida Y."/>
            <person name="Ohtoshi R."/>
            <person name="Malay A.D."/>
            <person name="Moran D.A.P."/>
            <person name="Tomita M."/>
            <person name="Numata K."/>
            <person name="Arakawa K."/>
        </authorList>
    </citation>
    <scope>NUCLEOTIDE SEQUENCE</scope>
</reference>
<proteinExistence type="predicted"/>
<accession>A0A8X6T8S5</accession>
<keyword evidence="3" id="KW-1185">Reference proteome</keyword>
<comment type="caution">
    <text evidence="2">The sequence shown here is derived from an EMBL/GenBank/DDBJ whole genome shotgun (WGS) entry which is preliminary data.</text>
</comment>
<dbReference type="EMBL" id="BMAW01051842">
    <property type="protein sequence ID" value="GFS82564.1"/>
    <property type="molecule type" value="Genomic_DNA"/>
</dbReference>
<dbReference type="AlphaFoldDB" id="A0A8X6T8S5"/>
<organism evidence="2 3">
    <name type="scientific">Nephila pilipes</name>
    <name type="common">Giant wood spider</name>
    <name type="synonym">Nephila maculata</name>
    <dbReference type="NCBI Taxonomy" id="299642"/>
    <lineage>
        <taxon>Eukaryota</taxon>
        <taxon>Metazoa</taxon>
        <taxon>Ecdysozoa</taxon>
        <taxon>Arthropoda</taxon>
        <taxon>Chelicerata</taxon>
        <taxon>Arachnida</taxon>
        <taxon>Araneae</taxon>
        <taxon>Araneomorphae</taxon>
        <taxon>Entelegynae</taxon>
        <taxon>Araneoidea</taxon>
        <taxon>Nephilidae</taxon>
        <taxon>Nephila</taxon>
    </lineage>
</organism>
<feature type="compositionally biased region" description="Basic and acidic residues" evidence="1">
    <location>
        <begin position="50"/>
        <end position="60"/>
    </location>
</feature>
<name>A0A8X6T8S5_NEPPI</name>
<evidence type="ECO:0000313" key="2">
    <source>
        <dbReference type="EMBL" id="GFS82564.1"/>
    </source>
</evidence>
<evidence type="ECO:0000313" key="3">
    <source>
        <dbReference type="Proteomes" id="UP000887013"/>
    </source>
</evidence>
<feature type="region of interest" description="Disordered" evidence="1">
    <location>
        <begin position="50"/>
        <end position="69"/>
    </location>
</feature>
<feature type="non-terminal residue" evidence="2">
    <location>
        <position position="1"/>
    </location>
</feature>
<dbReference type="Proteomes" id="UP000887013">
    <property type="component" value="Unassembled WGS sequence"/>
</dbReference>
<sequence length="69" mass="7794">IVDRSEIPFIDSGENGEFSGTLRTVAEDRLGNLYGGTMSDVKTGHVVMRRDHAQKRDSARRNPMNRIDF</sequence>
<gene>
    <name evidence="2" type="ORF">NPIL_654011</name>
</gene>
<protein>
    <submittedName>
        <fullName evidence="2">Uncharacterized protein</fullName>
    </submittedName>
</protein>
<evidence type="ECO:0000256" key="1">
    <source>
        <dbReference type="SAM" id="MobiDB-lite"/>
    </source>
</evidence>